<feature type="compositionally biased region" description="Low complexity" evidence="1">
    <location>
        <begin position="230"/>
        <end position="243"/>
    </location>
</feature>
<feature type="region of interest" description="Disordered" evidence="1">
    <location>
        <begin position="290"/>
        <end position="322"/>
    </location>
</feature>
<feature type="compositionally biased region" description="Low complexity" evidence="1">
    <location>
        <begin position="404"/>
        <end position="418"/>
    </location>
</feature>
<name>A0AAV9N951_9EURO</name>
<sequence length="724" mass="80267">MVHTRGQGARPEGFSEYVPQKRKRRSAIPNVKICYERPQRRVVCPPSPPSSPPPPSDVNKGTMPNNSKCEDASIPTDPDLTKSPETPTGKRRREPEDEAESSSKRARNNLLTPQPPKHKPFFTSSWRTRSALSVPPKISILDTPTGFAQKVHSVEALHESPYYAKILKPTDDKEEKATPEPAEEATPQTPQQQSTPVQPGIFGSVRKIFGLFKGSSPVKSSTPAVQPTARTSPPQQRTSSPTPELDLVANSPRQSPENVPSPHAYQAAHDQYFKRRRYGETKSGQAFLAAKARDEDVEFEATPGSNKRKLASVDGKIPGPKAGGFGIDDSYLDVENHVDEVDSILDPSTPTKTTQQPQTPLRSALRQNANSTIGRSGKTVLFNPNTEVKHVYRSYGPAGQYHGSVFSDTSSISESSVSLNNPQSILSPSTISNTRKNETTRFALDNNVFDPNDNSWRPSLANPSPGHFRLPEADEYDDFDDSELSELEKEKERQTQTNVPPQPSTPRMSHAELPQSSGSNAISSFPSQNDSGVVNDIQETRLNKARSEAQKYKPARSSRLSHGEPARSRSSSPPLTDSNTEHEDLTNSDFTESNLMFSTPGPTNFQPRHHSTIMEEETPAKQPSREELDNTTVGEDGMTEYEREHQFDEWAKSIFDSVTVQTYEEAGIASSYIADLVRKNWTQKDTEDSIAYWDKEFEEGIKADREARASGRQLVWVTDPADMN</sequence>
<feature type="region of interest" description="Disordered" evidence="1">
    <location>
        <begin position="158"/>
        <end position="200"/>
    </location>
</feature>
<feature type="compositionally biased region" description="Polar residues" evidence="1">
    <location>
        <begin position="587"/>
        <end position="606"/>
    </location>
</feature>
<feature type="compositionally biased region" description="Low complexity" evidence="1">
    <location>
        <begin position="349"/>
        <end position="360"/>
    </location>
</feature>
<feature type="region of interest" description="Disordered" evidence="1">
    <location>
        <begin position="1"/>
        <end position="124"/>
    </location>
</feature>
<feature type="compositionally biased region" description="Polar residues" evidence="1">
    <location>
        <begin position="419"/>
        <end position="434"/>
    </location>
</feature>
<dbReference type="RefSeq" id="XP_064704842.1">
    <property type="nucleotide sequence ID" value="XM_064847730.1"/>
</dbReference>
<dbReference type="GeneID" id="89972331"/>
<feature type="compositionally biased region" description="Polar residues" evidence="1">
    <location>
        <begin position="217"/>
        <end position="229"/>
    </location>
</feature>
<protein>
    <submittedName>
        <fullName evidence="2">Uncharacterized protein</fullName>
    </submittedName>
</protein>
<evidence type="ECO:0000313" key="3">
    <source>
        <dbReference type="Proteomes" id="UP001358417"/>
    </source>
</evidence>
<evidence type="ECO:0000313" key="2">
    <source>
        <dbReference type="EMBL" id="KAK5050032.1"/>
    </source>
</evidence>
<dbReference type="AlphaFoldDB" id="A0AAV9N951"/>
<feature type="compositionally biased region" description="Pro residues" evidence="1">
    <location>
        <begin position="45"/>
        <end position="56"/>
    </location>
</feature>
<evidence type="ECO:0000256" key="1">
    <source>
        <dbReference type="SAM" id="MobiDB-lite"/>
    </source>
</evidence>
<feature type="compositionally biased region" description="Low complexity" evidence="1">
    <location>
        <begin position="184"/>
        <end position="199"/>
    </location>
</feature>
<feature type="compositionally biased region" description="Basic and acidic residues" evidence="1">
    <location>
        <begin position="538"/>
        <end position="551"/>
    </location>
</feature>
<feature type="compositionally biased region" description="Polar residues" evidence="1">
    <location>
        <begin position="568"/>
        <end position="578"/>
    </location>
</feature>
<gene>
    <name evidence="2" type="ORF">LTR84_004152</name>
</gene>
<keyword evidence="3" id="KW-1185">Reference proteome</keyword>
<feature type="compositionally biased region" description="Basic and acidic residues" evidence="1">
    <location>
        <begin position="168"/>
        <end position="178"/>
    </location>
</feature>
<feature type="compositionally biased region" description="Polar residues" evidence="1">
    <location>
        <begin position="514"/>
        <end position="532"/>
    </location>
</feature>
<feature type="compositionally biased region" description="Acidic residues" evidence="1">
    <location>
        <begin position="473"/>
        <end position="485"/>
    </location>
</feature>
<organism evidence="2 3">
    <name type="scientific">Exophiala bonariae</name>
    <dbReference type="NCBI Taxonomy" id="1690606"/>
    <lineage>
        <taxon>Eukaryota</taxon>
        <taxon>Fungi</taxon>
        <taxon>Dikarya</taxon>
        <taxon>Ascomycota</taxon>
        <taxon>Pezizomycotina</taxon>
        <taxon>Eurotiomycetes</taxon>
        <taxon>Chaetothyriomycetidae</taxon>
        <taxon>Chaetothyriales</taxon>
        <taxon>Herpotrichiellaceae</taxon>
        <taxon>Exophiala</taxon>
    </lineage>
</organism>
<dbReference type="Proteomes" id="UP001358417">
    <property type="component" value="Unassembled WGS sequence"/>
</dbReference>
<feature type="region of interest" description="Disordered" evidence="1">
    <location>
        <begin position="213"/>
        <end position="264"/>
    </location>
</feature>
<proteinExistence type="predicted"/>
<comment type="caution">
    <text evidence="2">The sequence shown here is derived from an EMBL/GenBank/DDBJ whole genome shotgun (WGS) entry which is preliminary data.</text>
</comment>
<accession>A0AAV9N951</accession>
<feature type="region of interest" description="Disordered" evidence="1">
    <location>
        <begin position="399"/>
        <end position="609"/>
    </location>
</feature>
<dbReference type="EMBL" id="JAVRRD010000018">
    <property type="protein sequence ID" value="KAK5050032.1"/>
    <property type="molecule type" value="Genomic_DNA"/>
</dbReference>
<feature type="compositionally biased region" description="Polar residues" evidence="1">
    <location>
        <begin position="365"/>
        <end position="374"/>
    </location>
</feature>
<feature type="region of interest" description="Disordered" evidence="1">
    <location>
        <begin position="341"/>
        <end position="380"/>
    </location>
</feature>
<reference evidence="2 3" key="1">
    <citation type="submission" date="2023-08" db="EMBL/GenBank/DDBJ databases">
        <title>Black Yeasts Isolated from many extreme environments.</title>
        <authorList>
            <person name="Coleine C."/>
            <person name="Stajich J.E."/>
            <person name="Selbmann L."/>
        </authorList>
    </citation>
    <scope>NUCLEOTIDE SEQUENCE [LARGE SCALE GENOMIC DNA]</scope>
    <source>
        <strain evidence="2 3">CCFEE 5792</strain>
    </source>
</reference>